<dbReference type="AlphaFoldDB" id="A0ABD2FZX1"/>
<reference evidence="1 2" key="1">
    <citation type="journal article" date="2022" name="G3 (Bethesda)">
        <title>Evaluating Illumina-, Nanopore-, and PacBio-based genome assembly strategies with the bald notothen, Trematomus borchgrevinki.</title>
        <authorList>
            <person name="Rayamajhi N."/>
            <person name="Cheng C.C."/>
            <person name="Catchen J.M."/>
        </authorList>
    </citation>
    <scope>NUCLEOTIDE SEQUENCE [LARGE SCALE GENOMIC DNA]</scope>
    <source>
        <strain evidence="1">AGRC-2024</strain>
    </source>
</reference>
<protein>
    <submittedName>
        <fullName evidence="1">Uncharacterized protein</fullName>
    </submittedName>
</protein>
<accession>A0ABD2FZX1</accession>
<organism evidence="1 2">
    <name type="scientific">Pagothenia borchgrevinki</name>
    <name type="common">Bald rockcod</name>
    <name type="synonym">Trematomus borchgrevinki</name>
    <dbReference type="NCBI Taxonomy" id="8213"/>
    <lineage>
        <taxon>Eukaryota</taxon>
        <taxon>Metazoa</taxon>
        <taxon>Chordata</taxon>
        <taxon>Craniata</taxon>
        <taxon>Vertebrata</taxon>
        <taxon>Euteleostomi</taxon>
        <taxon>Actinopterygii</taxon>
        <taxon>Neopterygii</taxon>
        <taxon>Teleostei</taxon>
        <taxon>Neoteleostei</taxon>
        <taxon>Acanthomorphata</taxon>
        <taxon>Eupercaria</taxon>
        <taxon>Perciformes</taxon>
        <taxon>Notothenioidei</taxon>
        <taxon>Nototheniidae</taxon>
        <taxon>Pagothenia</taxon>
    </lineage>
</organism>
<keyword evidence="2" id="KW-1185">Reference proteome</keyword>
<evidence type="ECO:0000313" key="2">
    <source>
        <dbReference type="Proteomes" id="UP001619887"/>
    </source>
</evidence>
<gene>
    <name evidence="1" type="ORF">OYC64_021187</name>
</gene>
<proteinExistence type="predicted"/>
<dbReference type="Proteomes" id="UP001619887">
    <property type="component" value="Unassembled WGS sequence"/>
</dbReference>
<sequence>MPMGRRGEPSPLGSMHTLHGGLAVSTALFNGVSVEDIYTAASWSTPGPFIRSYLLDMSDSFSSSVLAGATHDW</sequence>
<evidence type="ECO:0000313" key="1">
    <source>
        <dbReference type="EMBL" id="KAL3046915.1"/>
    </source>
</evidence>
<dbReference type="EMBL" id="JBIYXZ010002084">
    <property type="protein sequence ID" value="KAL3046915.1"/>
    <property type="molecule type" value="Genomic_DNA"/>
</dbReference>
<comment type="caution">
    <text evidence="1">The sequence shown here is derived from an EMBL/GenBank/DDBJ whole genome shotgun (WGS) entry which is preliminary data.</text>
</comment>
<name>A0ABD2FZX1_PAGBO</name>
<reference evidence="1 2" key="2">
    <citation type="journal article" date="2024" name="G3 (Bethesda)">
        <title>The genome of the cryopelagic Antarctic bald notothen, Trematomus borchgrevinki.</title>
        <authorList>
            <person name="Rayamajhi N."/>
            <person name="Rivera-Colon A.G."/>
            <person name="Minhas B.F."/>
            <person name="Cheng C.C."/>
            <person name="Catchen J.M."/>
        </authorList>
    </citation>
    <scope>NUCLEOTIDE SEQUENCE [LARGE SCALE GENOMIC DNA]</scope>
    <source>
        <strain evidence="1">AGRC-2024</strain>
    </source>
</reference>